<reference evidence="7 8" key="1">
    <citation type="submission" date="2017-10" db="EMBL/GenBank/DDBJ databases">
        <title>Comparative genomics in systemic dimorphic fungi from Ajellomycetaceae.</title>
        <authorList>
            <person name="Munoz J.F."/>
            <person name="Mcewen J.G."/>
            <person name="Clay O.K."/>
            <person name="Cuomo C.A."/>
        </authorList>
    </citation>
    <scope>NUCLEOTIDE SEQUENCE [LARGE SCALE GENOMIC DNA]</scope>
    <source>
        <strain evidence="7 8">UAMH7299</strain>
    </source>
</reference>
<keyword evidence="3" id="KW-0862">Zinc</keyword>
<dbReference type="AlphaFoldDB" id="A0A2B7YF73"/>
<keyword evidence="1" id="KW-0479">Metal-binding</keyword>
<gene>
    <name evidence="7" type="ORF">AJ80_03757</name>
</gene>
<dbReference type="STRING" id="1447883.A0A2B7YF73"/>
<protein>
    <recommendedName>
        <fullName evidence="6">HIT-type domain-containing protein</fullName>
    </recommendedName>
</protein>
<dbReference type="GO" id="GO:0048254">
    <property type="term" value="P:snoRNA localization"/>
    <property type="evidence" value="ECO:0007669"/>
    <property type="project" value="TreeGrafter"/>
</dbReference>
<dbReference type="SUPFAM" id="SSF144232">
    <property type="entry name" value="HIT/MYND zinc finger-like"/>
    <property type="match status" value="1"/>
</dbReference>
<keyword evidence="2 4" id="KW-0863">Zinc-finger</keyword>
<proteinExistence type="predicted"/>
<name>A0A2B7YF73_POLH7</name>
<keyword evidence="8" id="KW-1185">Reference proteome</keyword>
<evidence type="ECO:0000313" key="7">
    <source>
        <dbReference type="EMBL" id="PGH19840.1"/>
    </source>
</evidence>
<feature type="compositionally biased region" description="Low complexity" evidence="5">
    <location>
        <begin position="61"/>
        <end position="76"/>
    </location>
</feature>
<evidence type="ECO:0000313" key="8">
    <source>
        <dbReference type="Proteomes" id="UP000224634"/>
    </source>
</evidence>
<feature type="region of interest" description="Disordered" evidence="5">
    <location>
        <begin position="118"/>
        <end position="144"/>
    </location>
</feature>
<dbReference type="PANTHER" id="PTHR13483:SF3">
    <property type="entry name" value="BOX C_D SNORNA PROTEIN 1"/>
    <property type="match status" value="1"/>
</dbReference>
<dbReference type="PANTHER" id="PTHR13483">
    <property type="entry name" value="BOX C_D SNORNA PROTEIN 1-RELATED"/>
    <property type="match status" value="1"/>
</dbReference>
<evidence type="ECO:0000256" key="5">
    <source>
        <dbReference type="SAM" id="MobiDB-lite"/>
    </source>
</evidence>
<dbReference type="GO" id="GO:0005634">
    <property type="term" value="C:nucleus"/>
    <property type="evidence" value="ECO:0007669"/>
    <property type="project" value="TreeGrafter"/>
</dbReference>
<dbReference type="EMBL" id="PDNA01000044">
    <property type="protein sequence ID" value="PGH19840.1"/>
    <property type="molecule type" value="Genomic_DNA"/>
</dbReference>
<comment type="caution">
    <text evidence="7">The sequence shown here is derived from an EMBL/GenBank/DDBJ whole genome shotgun (WGS) entry which is preliminary data.</text>
</comment>
<feature type="domain" description="HIT-type" evidence="6">
    <location>
        <begin position="5"/>
        <end position="37"/>
    </location>
</feature>
<dbReference type="GO" id="GO:0008270">
    <property type="term" value="F:zinc ion binding"/>
    <property type="evidence" value="ECO:0007669"/>
    <property type="project" value="UniProtKB-UniRule"/>
</dbReference>
<dbReference type="GO" id="GO:0000492">
    <property type="term" value="P:box C/D snoRNP assembly"/>
    <property type="evidence" value="ECO:0007669"/>
    <property type="project" value="TreeGrafter"/>
</dbReference>
<feature type="region of interest" description="Disordered" evidence="5">
    <location>
        <begin position="48"/>
        <end position="83"/>
    </location>
</feature>
<evidence type="ECO:0000256" key="2">
    <source>
        <dbReference type="ARBA" id="ARBA00022771"/>
    </source>
</evidence>
<evidence type="ECO:0000256" key="4">
    <source>
        <dbReference type="PROSITE-ProRule" id="PRU00453"/>
    </source>
</evidence>
<dbReference type="GO" id="GO:0070761">
    <property type="term" value="C:pre-snoRNP complex"/>
    <property type="evidence" value="ECO:0007669"/>
    <property type="project" value="TreeGrafter"/>
</dbReference>
<dbReference type="InterPro" id="IPR007529">
    <property type="entry name" value="Znf_HIT"/>
</dbReference>
<dbReference type="GO" id="GO:0000463">
    <property type="term" value="P:maturation of LSU-rRNA from tricistronic rRNA transcript (SSU-rRNA, 5.8S rRNA, LSU-rRNA)"/>
    <property type="evidence" value="ECO:0007669"/>
    <property type="project" value="TreeGrafter"/>
</dbReference>
<feature type="compositionally biased region" description="Basic residues" evidence="5">
    <location>
        <begin position="122"/>
        <end position="131"/>
    </location>
</feature>
<dbReference type="InterPro" id="IPR051639">
    <property type="entry name" value="BCD1"/>
</dbReference>
<dbReference type="CDD" id="cd23023">
    <property type="entry name" value="zf-HIT_BCD1"/>
    <property type="match status" value="1"/>
</dbReference>
<dbReference type="Gene3D" id="3.30.60.190">
    <property type="match status" value="1"/>
</dbReference>
<evidence type="ECO:0000259" key="6">
    <source>
        <dbReference type="PROSITE" id="PS51083"/>
    </source>
</evidence>
<organism evidence="7 8">
    <name type="scientific">Polytolypa hystricis (strain UAMH7299)</name>
    <dbReference type="NCBI Taxonomy" id="1447883"/>
    <lineage>
        <taxon>Eukaryota</taxon>
        <taxon>Fungi</taxon>
        <taxon>Dikarya</taxon>
        <taxon>Ascomycota</taxon>
        <taxon>Pezizomycotina</taxon>
        <taxon>Eurotiomycetes</taxon>
        <taxon>Eurotiomycetidae</taxon>
        <taxon>Onygenales</taxon>
        <taxon>Onygenales incertae sedis</taxon>
        <taxon>Polytolypa</taxon>
    </lineage>
</organism>
<evidence type="ECO:0000256" key="1">
    <source>
        <dbReference type="ARBA" id="ARBA00022723"/>
    </source>
</evidence>
<sequence>MASLCQVCKSQPSKYKCPACQISSCSLACSQAHKSNCTLAPAPEASNVLTEPSANGGADQAPPTTAALTPTTPTAPQSGDFTHLKSSPELQALFSRFPNLRSQLREIYNLTLEEEWEEMKPHSSHSGRGRGRGGGFGARGREKSRGYWTEGKGFNRGLGRVRRWREIWEEGFGGNDGDGFMQFAALIQADDEHDRPEPNGQQNEK</sequence>
<accession>A0A2B7YF73</accession>
<dbReference type="Pfam" id="PF04438">
    <property type="entry name" value="zf-HIT"/>
    <property type="match status" value="1"/>
</dbReference>
<dbReference type="OrthoDB" id="18412at2759"/>
<dbReference type="Proteomes" id="UP000224634">
    <property type="component" value="Unassembled WGS sequence"/>
</dbReference>
<evidence type="ECO:0000256" key="3">
    <source>
        <dbReference type="ARBA" id="ARBA00022833"/>
    </source>
</evidence>
<dbReference type="PROSITE" id="PS51083">
    <property type="entry name" value="ZF_HIT"/>
    <property type="match status" value="1"/>
</dbReference>